<name>A0A7X1G4A7_9PSED</name>
<sequence length="53" mass="5795">MIKYVIRYNLDGQRRWDFAHLATGSLEEAQAALVALHGDAAASISDIHVSKAL</sequence>
<protein>
    <submittedName>
        <fullName evidence="1">Uncharacterized protein</fullName>
    </submittedName>
</protein>
<evidence type="ECO:0000313" key="2">
    <source>
        <dbReference type="Proteomes" id="UP000546173"/>
    </source>
</evidence>
<accession>A0A7X1G4A7</accession>
<dbReference type="EMBL" id="JACMYH010000001">
    <property type="protein sequence ID" value="MBC2677469.1"/>
    <property type="molecule type" value="Genomic_DNA"/>
</dbReference>
<proteinExistence type="predicted"/>
<reference evidence="1 2" key="1">
    <citation type="submission" date="2020-08" db="EMBL/GenBank/DDBJ databases">
        <title>Pseudomonas sp. nov.</title>
        <authorList>
            <person name="Gieschler S."/>
            <person name="Fiedler G."/>
            <person name="Brinks E."/>
            <person name="Boehnlein C."/>
            <person name="Franz C.M.A.P."/>
            <person name="Kabisch J."/>
        </authorList>
    </citation>
    <scope>NUCLEOTIDE SEQUENCE [LARGE SCALE GENOMIC DNA]</scope>
    <source>
        <strain evidence="1 2">MBT-2</strain>
    </source>
</reference>
<keyword evidence="2" id="KW-1185">Reference proteome</keyword>
<organism evidence="1 2">
    <name type="scientific">Pseudomonas baltica</name>
    <dbReference type="NCBI Taxonomy" id="2762576"/>
    <lineage>
        <taxon>Bacteria</taxon>
        <taxon>Pseudomonadati</taxon>
        <taxon>Pseudomonadota</taxon>
        <taxon>Gammaproteobacteria</taxon>
        <taxon>Pseudomonadales</taxon>
        <taxon>Pseudomonadaceae</taxon>
        <taxon>Pseudomonas</taxon>
    </lineage>
</organism>
<evidence type="ECO:0000313" key="1">
    <source>
        <dbReference type="EMBL" id="MBC2677469.1"/>
    </source>
</evidence>
<comment type="caution">
    <text evidence="1">The sequence shown here is derived from an EMBL/GenBank/DDBJ whole genome shotgun (WGS) entry which is preliminary data.</text>
</comment>
<dbReference type="AlphaFoldDB" id="A0A7X1G4A7"/>
<dbReference type="Proteomes" id="UP000546173">
    <property type="component" value="Unassembled WGS sequence"/>
</dbReference>
<dbReference type="RefSeq" id="WP_185793466.1">
    <property type="nucleotide sequence ID" value="NZ_JACMYH010000001.1"/>
</dbReference>
<gene>
    <name evidence="1" type="ORF">H7993_03610</name>
</gene>